<evidence type="ECO:0000256" key="1">
    <source>
        <dbReference type="ARBA" id="ARBA00006484"/>
    </source>
</evidence>
<keyword evidence="2" id="KW-0560">Oxidoreductase</keyword>
<reference evidence="4 5" key="1">
    <citation type="submission" date="2018-04" db="EMBL/GenBank/DDBJ databases">
        <authorList>
            <person name="Go L.Y."/>
            <person name="Mitchell J.A."/>
        </authorList>
    </citation>
    <scope>NUCLEOTIDE SEQUENCE [LARGE SCALE GENOMIC DNA]</scope>
    <source>
        <strain evidence="4 5">KCJK7865</strain>
    </source>
</reference>
<dbReference type="InterPro" id="IPR002347">
    <property type="entry name" value="SDR_fam"/>
</dbReference>
<dbReference type="InterPro" id="IPR020904">
    <property type="entry name" value="Sc_DH/Rdtase_CS"/>
</dbReference>
<sequence length="275" mass="30346">MKLHNKIVVITGAARGLGLETARKLKHQGATVIGIDRLEPHGALNFDAYYLLDLCDRERLDEAAASILERFGDIDILINNAGVLTLERGETGVNDDVRRALEVNLLAPWQLTSRFLPALLRKRGKVVNVSSLFALVNAPYVAAYATSKRALSAYSDVLRMQYPGQLDVVTVFPGFIDTAIHDPAERVGLSVKRLVSFKRGERVLLSLEEKLDDASNGLVRACTRHDLRNRGLTFLGSVAMYTARWLPSLVDAFIGLRLRSLSKAGQLSLKPELID</sequence>
<dbReference type="InterPro" id="IPR036291">
    <property type="entry name" value="NAD(P)-bd_dom_sf"/>
</dbReference>
<dbReference type="AlphaFoldDB" id="A0A2R7UFC1"/>
<proteinExistence type="inferred from homology"/>
<dbReference type="Pfam" id="PF00106">
    <property type="entry name" value="adh_short"/>
    <property type="match status" value="1"/>
</dbReference>
<dbReference type="PANTHER" id="PTHR44196:SF1">
    <property type="entry name" value="DEHYDROGENASE_REDUCTASE SDR FAMILY MEMBER 7B"/>
    <property type="match status" value="1"/>
</dbReference>
<protein>
    <submittedName>
        <fullName evidence="4">Short-chain dehydrogenase</fullName>
    </submittedName>
</protein>
<dbReference type="EMBL" id="QANO01000141">
    <property type="protein sequence ID" value="PTU50616.1"/>
    <property type="molecule type" value="Genomic_DNA"/>
</dbReference>
<accession>A0A2R7UFC1</accession>
<dbReference type="SUPFAM" id="SSF51735">
    <property type="entry name" value="NAD(P)-binding Rossmann-fold domains"/>
    <property type="match status" value="1"/>
</dbReference>
<dbReference type="GO" id="GO:0016020">
    <property type="term" value="C:membrane"/>
    <property type="evidence" value="ECO:0007669"/>
    <property type="project" value="TreeGrafter"/>
</dbReference>
<evidence type="ECO:0000256" key="2">
    <source>
        <dbReference type="ARBA" id="ARBA00023002"/>
    </source>
</evidence>
<comment type="caution">
    <text evidence="4">The sequence shown here is derived from an EMBL/GenBank/DDBJ whole genome shotgun (WGS) entry which is preliminary data.</text>
</comment>
<dbReference type="PANTHER" id="PTHR44196">
    <property type="entry name" value="DEHYDROGENASE/REDUCTASE SDR FAMILY MEMBER 7B"/>
    <property type="match status" value="1"/>
</dbReference>
<evidence type="ECO:0000313" key="4">
    <source>
        <dbReference type="EMBL" id="PTU50616.1"/>
    </source>
</evidence>
<evidence type="ECO:0000256" key="3">
    <source>
        <dbReference type="RuleBase" id="RU000363"/>
    </source>
</evidence>
<dbReference type="PRINTS" id="PR00080">
    <property type="entry name" value="SDRFAMILY"/>
</dbReference>
<comment type="similarity">
    <text evidence="1 3">Belongs to the short-chain dehydrogenases/reductases (SDR) family.</text>
</comment>
<name>A0A2R7UFC1_PSEDL</name>
<dbReference type="PRINTS" id="PR00081">
    <property type="entry name" value="GDHRDH"/>
</dbReference>
<dbReference type="RefSeq" id="WP_085601800.1">
    <property type="nucleotide sequence ID" value="NZ_QANO01000141.1"/>
</dbReference>
<dbReference type="Gene3D" id="3.40.50.720">
    <property type="entry name" value="NAD(P)-binding Rossmann-like Domain"/>
    <property type="match status" value="1"/>
</dbReference>
<dbReference type="GO" id="GO:0016491">
    <property type="term" value="F:oxidoreductase activity"/>
    <property type="evidence" value="ECO:0007669"/>
    <property type="project" value="UniProtKB-KW"/>
</dbReference>
<dbReference type="Proteomes" id="UP000244874">
    <property type="component" value="Unassembled WGS sequence"/>
</dbReference>
<gene>
    <name evidence="4" type="ORF">DBB42_19210</name>
</gene>
<evidence type="ECO:0000313" key="5">
    <source>
        <dbReference type="Proteomes" id="UP000244874"/>
    </source>
</evidence>
<organism evidence="4 5">
    <name type="scientific">Pseudomonas plecoglossicida</name>
    <dbReference type="NCBI Taxonomy" id="70775"/>
    <lineage>
        <taxon>Bacteria</taxon>
        <taxon>Pseudomonadati</taxon>
        <taxon>Pseudomonadota</taxon>
        <taxon>Gammaproteobacteria</taxon>
        <taxon>Pseudomonadales</taxon>
        <taxon>Pseudomonadaceae</taxon>
        <taxon>Pseudomonas</taxon>
    </lineage>
</organism>
<dbReference type="PROSITE" id="PS00061">
    <property type="entry name" value="ADH_SHORT"/>
    <property type="match status" value="1"/>
</dbReference>